<keyword evidence="4" id="KW-1185">Reference proteome</keyword>
<dbReference type="InterPro" id="IPR004046">
    <property type="entry name" value="GST_C"/>
</dbReference>
<feature type="domain" description="GST N-terminal" evidence="1">
    <location>
        <begin position="7"/>
        <end position="86"/>
    </location>
</feature>
<sequence length="216" mass="23858">MIEVSAFKWVPPFARGLVRDLRVRWALEEAGVPYRVRLIDFDDRETAAYRALQPFGQVPAYHDGELSMFESGAIVLHIAAGAPALMPTDAGGQARATTWLFAALNSIEPPIQNLAELDLFNADQEWARLRRPGLVAFVEQRLGELASNLGDKDYLEADGFTAGDLMMVTVLRNLRHTDLMAKFPNLAAYQARCEARPAFQAALAAQLGDFVELEPA</sequence>
<dbReference type="Proteomes" id="UP000530564">
    <property type="component" value="Unassembled WGS sequence"/>
</dbReference>
<dbReference type="CDD" id="cd03046">
    <property type="entry name" value="GST_N_GTT1_like"/>
    <property type="match status" value="1"/>
</dbReference>
<dbReference type="PANTHER" id="PTHR44051:SF8">
    <property type="entry name" value="GLUTATHIONE S-TRANSFERASE GSTA"/>
    <property type="match status" value="1"/>
</dbReference>
<dbReference type="InterPro" id="IPR036282">
    <property type="entry name" value="Glutathione-S-Trfase_C_sf"/>
</dbReference>
<dbReference type="InterPro" id="IPR004045">
    <property type="entry name" value="Glutathione_S-Trfase_N"/>
</dbReference>
<dbReference type="Gene3D" id="1.20.1050.10">
    <property type="match status" value="1"/>
</dbReference>
<organism evidence="3 4">
    <name type="scientific">Phenylobacterium haematophilum</name>
    <dbReference type="NCBI Taxonomy" id="98513"/>
    <lineage>
        <taxon>Bacteria</taxon>
        <taxon>Pseudomonadati</taxon>
        <taxon>Pseudomonadota</taxon>
        <taxon>Alphaproteobacteria</taxon>
        <taxon>Caulobacterales</taxon>
        <taxon>Caulobacteraceae</taxon>
        <taxon>Phenylobacterium</taxon>
    </lineage>
</organism>
<protein>
    <submittedName>
        <fullName evidence="3">Glutathione S-transferase</fullName>
        <ecNumber evidence="3">2.5.1.18</ecNumber>
    </submittedName>
</protein>
<dbReference type="Gene3D" id="3.40.30.10">
    <property type="entry name" value="Glutaredoxin"/>
    <property type="match status" value="1"/>
</dbReference>
<dbReference type="Pfam" id="PF14497">
    <property type="entry name" value="GST_C_3"/>
    <property type="match status" value="1"/>
</dbReference>
<dbReference type="InterPro" id="IPR040079">
    <property type="entry name" value="Glutathione_S-Trfase"/>
</dbReference>
<comment type="caution">
    <text evidence="3">The sequence shown here is derived from an EMBL/GenBank/DDBJ whole genome shotgun (WGS) entry which is preliminary data.</text>
</comment>
<feature type="domain" description="GST C-terminal" evidence="2">
    <location>
        <begin position="89"/>
        <end position="216"/>
    </location>
</feature>
<dbReference type="PROSITE" id="PS50404">
    <property type="entry name" value="GST_NTER"/>
    <property type="match status" value="1"/>
</dbReference>
<dbReference type="Pfam" id="PF02798">
    <property type="entry name" value="GST_N"/>
    <property type="match status" value="1"/>
</dbReference>
<dbReference type="PANTHER" id="PTHR44051">
    <property type="entry name" value="GLUTATHIONE S-TRANSFERASE-RELATED"/>
    <property type="match status" value="1"/>
</dbReference>
<dbReference type="RefSeq" id="WP_183776292.1">
    <property type="nucleotide sequence ID" value="NZ_JACIDK010000007.1"/>
</dbReference>
<gene>
    <name evidence="3" type="ORF">GGQ61_003843</name>
</gene>
<dbReference type="SUPFAM" id="SSF47616">
    <property type="entry name" value="GST C-terminal domain-like"/>
    <property type="match status" value="1"/>
</dbReference>
<dbReference type="AlphaFoldDB" id="A0A840A2B9"/>
<dbReference type="EC" id="2.5.1.18" evidence="3"/>
<evidence type="ECO:0000259" key="2">
    <source>
        <dbReference type="PROSITE" id="PS50405"/>
    </source>
</evidence>
<dbReference type="InterPro" id="IPR010987">
    <property type="entry name" value="Glutathione-S-Trfase_C-like"/>
</dbReference>
<dbReference type="PROSITE" id="PS50405">
    <property type="entry name" value="GST_CTER"/>
    <property type="match status" value="1"/>
</dbReference>
<name>A0A840A2B9_9CAUL</name>
<dbReference type="SFLD" id="SFLDG00358">
    <property type="entry name" value="Main_(cytGST)"/>
    <property type="match status" value="1"/>
</dbReference>
<evidence type="ECO:0000259" key="1">
    <source>
        <dbReference type="PROSITE" id="PS50404"/>
    </source>
</evidence>
<dbReference type="SUPFAM" id="SSF52833">
    <property type="entry name" value="Thioredoxin-like"/>
    <property type="match status" value="1"/>
</dbReference>
<dbReference type="InterPro" id="IPR036249">
    <property type="entry name" value="Thioredoxin-like_sf"/>
</dbReference>
<reference evidence="3 4" key="1">
    <citation type="submission" date="2020-08" db="EMBL/GenBank/DDBJ databases">
        <title>Genomic Encyclopedia of Type Strains, Phase IV (KMG-IV): sequencing the most valuable type-strain genomes for metagenomic binning, comparative biology and taxonomic classification.</title>
        <authorList>
            <person name="Goeker M."/>
        </authorList>
    </citation>
    <scope>NUCLEOTIDE SEQUENCE [LARGE SCALE GENOMIC DNA]</scope>
    <source>
        <strain evidence="3 4">DSM 21793</strain>
    </source>
</reference>
<dbReference type="FunFam" id="3.40.30.10:FF:000331">
    <property type="entry name" value="Glutathione S-transferase"/>
    <property type="match status" value="1"/>
</dbReference>
<evidence type="ECO:0000313" key="3">
    <source>
        <dbReference type="EMBL" id="MBB3893105.1"/>
    </source>
</evidence>
<proteinExistence type="predicted"/>
<evidence type="ECO:0000313" key="4">
    <source>
        <dbReference type="Proteomes" id="UP000530564"/>
    </source>
</evidence>
<dbReference type="GO" id="GO:0004364">
    <property type="term" value="F:glutathione transferase activity"/>
    <property type="evidence" value="ECO:0007669"/>
    <property type="project" value="UniProtKB-EC"/>
</dbReference>
<dbReference type="EMBL" id="JACIDK010000007">
    <property type="protein sequence ID" value="MBB3893105.1"/>
    <property type="molecule type" value="Genomic_DNA"/>
</dbReference>
<dbReference type="CDD" id="cd03207">
    <property type="entry name" value="GST_C_8"/>
    <property type="match status" value="1"/>
</dbReference>
<keyword evidence="3" id="KW-0808">Transferase</keyword>
<accession>A0A840A2B9</accession>
<dbReference type="SFLD" id="SFLDS00019">
    <property type="entry name" value="Glutathione_Transferase_(cytos"/>
    <property type="match status" value="1"/>
</dbReference>